<keyword evidence="4" id="KW-1185">Reference proteome</keyword>
<evidence type="ECO:0000313" key="3">
    <source>
        <dbReference type="EMBL" id="WMV45573.1"/>
    </source>
</evidence>
<dbReference type="AlphaFoldDB" id="A0AAF0ZPZ2"/>
<name>A0AAF0ZPZ2_SOLVR</name>
<dbReference type="Gene3D" id="1.10.340.70">
    <property type="match status" value="1"/>
</dbReference>
<sequence>MYDEFESKRHQKHTGCDWCSAFSNRRLADPSHVQRTQDEGQKCRGGWGNSNAGRGPVPPGKEVARQDDKAQFYAFSFKNKAGSSNAVITGMTWLSSYYVLLNFNNKFVTLEIPGREKLQWEGVYKPKPAKIISSIRDRKLAGQGCLAYLAHIRDVKKKGGVLASIEVRATFIEEIKDKLFEDENLNELRKKTVIGKAKDMVLYAGGMLNFKGRICVPIVGDLIQNFFTESHGLRYSVHPGVPKMYRDLKRLYWWSDMKKVIA</sequence>
<protein>
    <recommendedName>
        <fullName evidence="2">Integrase zinc-binding domain-containing protein</fullName>
    </recommendedName>
</protein>
<dbReference type="InterPro" id="IPR041588">
    <property type="entry name" value="Integrase_H2C2"/>
</dbReference>
<organism evidence="3 4">
    <name type="scientific">Solanum verrucosum</name>
    <dbReference type="NCBI Taxonomy" id="315347"/>
    <lineage>
        <taxon>Eukaryota</taxon>
        <taxon>Viridiplantae</taxon>
        <taxon>Streptophyta</taxon>
        <taxon>Embryophyta</taxon>
        <taxon>Tracheophyta</taxon>
        <taxon>Spermatophyta</taxon>
        <taxon>Magnoliopsida</taxon>
        <taxon>eudicotyledons</taxon>
        <taxon>Gunneridae</taxon>
        <taxon>Pentapetalae</taxon>
        <taxon>asterids</taxon>
        <taxon>lamiids</taxon>
        <taxon>Solanales</taxon>
        <taxon>Solanaceae</taxon>
        <taxon>Solanoideae</taxon>
        <taxon>Solaneae</taxon>
        <taxon>Solanum</taxon>
    </lineage>
</organism>
<gene>
    <name evidence="3" type="ORF">MTR67_038958</name>
</gene>
<reference evidence="3" key="1">
    <citation type="submission" date="2023-08" db="EMBL/GenBank/DDBJ databases">
        <title>A de novo genome assembly of Solanum verrucosum Schlechtendal, a Mexican diploid species geographically isolated from the other diploid A-genome species in potato relatives.</title>
        <authorList>
            <person name="Hosaka K."/>
        </authorList>
    </citation>
    <scope>NUCLEOTIDE SEQUENCE</scope>
    <source>
        <tissue evidence="3">Young leaves</tissue>
    </source>
</reference>
<dbReference type="EMBL" id="CP133620">
    <property type="protein sequence ID" value="WMV45573.1"/>
    <property type="molecule type" value="Genomic_DNA"/>
</dbReference>
<feature type="domain" description="Integrase zinc-binding" evidence="2">
    <location>
        <begin position="222"/>
        <end position="261"/>
    </location>
</feature>
<feature type="region of interest" description="Disordered" evidence="1">
    <location>
        <begin position="30"/>
        <end position="63"/>
    </location>
</feature>
<accession>A0AAF0ZPZ2</accession>
<evidence type="ECO:0000259" key="2">
    <source>
        <dbReference type="Pfam" id="PF17921"/>
    </source>
</evidence>
<dbReference type="Proteomes" id="UP001234989">
    <property type="component" value="Chromosome 9"/>
</dbReference>
<dbReference type="Pfam" id="PF17921">
    <property type="entry name" value="Integrase_H2C2"/>
    <property type="match status" value="1"/>
</dbReference>
<proteinExistence type="predicted"/>
<evidence type="ECO:0000256" key="1">
    <source>
        <dbReference type="SAM" id="MobiDB-lite"/>
    </source>
</evidence>
<evidence type="ECO:0000313" key="4">
    <source>
        <dbReference type="Proteomes" id="UP001234989"/>
    </source>
</evidence>